<dbReference type="GO" id="GO:0008757">
    <property type="term" value="F:S-adenosylmethionine-dependent methyltransferase activity"/>
    <property type="evidence" value="ECO:0007669"/>
    <property type="project" value="InterPro"/>
</dbReference>
<accession>A0A8T0GQ48</accession>
<name>A0A8T0GQ48_CERPU</name>
<feature type="domain" description="Methyltransferase type 11" evidence="1">
    <location>
        <begin position="46"/>
        <end position="156"/>
    </location>
</feature>
<dbReference type="Proteomes" id="UP000822688">
    <property type="component" value="Chromosome 9"/>
</dbReference>
<dbReference type="CDD" id="cd02440">
    <property type="entry name" value="AdoMet_MTases"/>
    <property type="match status" value="1"/>
</dbReference>
<dbReference type="AlphaFoldDB" id="A0A8T0GQ48"/>
<evidence type="ECO:0000259" key="1">
    <source>
        <dbReference type="Pfam" id="PF08241"/>
    </source>
</evidence>
<gene>
    <name evidence="2" type="ORF">KC19_9G032700</name>
</gene>
<comment type="caution">
    <text evidence="2">The sequence shown here is derived from an EMBL/GenBank/DDBJ whole genome shotgun (WGS) entry which is preliminary data.</text>
</comment>
<dbReference type="PANTHER" id="PTHR43861">
    <property type="entry name" value="TRANS-ACONITATE 2-METHYLTRANSFERASE-RELATED"/>
    <property type="match status" value="1"/>
</dbReference>
<protein>
    <recommendedName>
        <fullName evidence="1">Methyltransferase type 11 domain-containing protein</fullName>
    </recommendedName>
</protein>
<dbReference type="InterPro" id="IPR013216">
    <property type="entry name" value="Methyltransf_11"/>
</dbReference>
<dbReference type="InterPro" id="IPR029063">
    <property type="entry name" value="SAM-dependent_MTases_sf"/>
</dbReference>
<reference evidence="2" key="1">
    <citation type="submission" date="2020-06" db="EMBL/GenBank/DDBJ databases">
        <title>WGS assembly of Ceratodon purpureus strain R40.</title>
        <authorList>
            <person name="Carey S.B."/>
            <person name="Jenkins J."/>
            <person name="Shu S."/>
            <person name="Lovell J.T."/>
            <person name="Sreedasyam A."/>
            <person name="Maumus F."/>
            <person name="Tiley G.P."/>
            <person name="Fernandez-Pozo N."/>
            <person name="Barry K."/>
            <person name="Chen C."/>
            <person name="Wang M."/>
            <person name="Lipzen A."/>
            <person name="Daum C."/>
            <person name="Saski C.A."/>
            <person name="Payton A.C."/>
            <person name="Mcbreen J.C."/>
            <person name="Conrad R.E."/>
            <person name="Kollar L.M."/>
            <person name="Olsson S."/>
            <person name="Huttunen S."/>
            <person name="Landis J.B."/>
            <person name="Wickett N.J."/>
            <person name="Johnson M.G."/>
            <person name="Rensing S.A."/>
            <person name="Grimwood J."/>
            <person name="Schmutz J."/>
            <person name="Mcdaniel S.F."/>
        </authorList>
    </citation>
    <scope>NUCLEOTIDE SEQUENCE</scope>
    <source>
        <strain evidence="2">R40</strain>
    </source>
</reference>
<keyword evidence="3" id="KW-1185">Reference proteome</keyword>
<dbReference type="SUPFAM" id="SSF53335">
    <property type="entry name" value="S-adenosyl-L-methionine-dependent methyltransferases"/>
    <property type="match status" value="1"/>
</dbReference>
<dbReference type="OrthoDB" id="8300214at2759"/>
<dbReference type="EMBL" id="CM026430">
    <property type="protein sequence ID" value="KAG0561043.1"/>
    <property type="molecule type" value="Genomic_DNA"/>
</dbReference>
<proteinExistence type="predicted"/>
<organism evidence="2 3">
    <name type="scientific">Ceratodon purpureus</name>
    <name type="common">Fire moss</name>
    <name type="synonym">Dicranum purpureum</name>
    <dbReference type="NCBI Taxonomy" id="3225"/>
    <lineage>
        <taxon>Eukaryota</taxon>
        <taxon>Viridiplantae</taxon>
        <taxon>Streptophyta</taxon>
        <taxon>Embryophyta</taxon>
        <taxon>Bryophyta</taxon>
        <taxon>Bryophytina</taxon>
        <taxon>Bryopsida</taxon>
        <taxon>Dicranidae</taxon>
        <taxon>Pseudoditrichales</taxon>
        <taxon>Ditrichaceae</taxon>
        <taxon>Ceratodon</taxon>
    </lineage>
</organism>
<dbReference type="Gene3D" id="3.40.50.150">
    <property type="entry name" value="Vaccinia Virus protein VP39"/>
    <property type="match status" value="1"/>
</dbReference>
<evidence type="ECO:0000313" key="3">
    <source>
        <dbReference type="Proteomes" id="UP000822688"/>
    </source>
</evidence>
<dbReference type="Pfam" id="PF08241">
    <property type="entry name" value="Methyltransf_11"/>
    <property type="match status" value="1"/>
</dbReference>
<evidence type="ECO:0000313" key="2">
    <source>
        <dbReference type="EMBL" id="KAG0561043.1"/>
    </source>
</evidence>
<sequence>MGTQWDGLATDFNSGVWLVSYCQQPFWEGQYKKLAEERSGGPWTVLDVGCGTGSHTVRTLQAGASYVLAFDVSKDMVEKAKLEVDKFFQSQALPESKVDCVVASVTDCSSIPEAQEGTFDLAVCGYVLCNLGSKDEIRQALKEIYKLLKPGGKLMISETHVIQYTLEWDNESVVPLLYKWCTPKEDGTKWNYFEDEGKPRELRMRMNSGREIKVTNRLYTLSTWVSLIVEAGFQITQFLEPYVDSKAIPADAPDYMKYAAGKPTDMFWECTKPNL</sequence>